<keyword evidence="3 5" id="KW-0067">ATP-binding</keyword>
<dbReference type="EMBL" id="JAMQOQ010000002">
    <property type="protein sequence ID" value="MDS0294554.1"/>
    <property type="molecule type" value="Genomic_DNA"/>
</dbReference>
<accession>A0ABU2G1A2</accession>
<evidence type="ECO:0000313" key="8">
    <source>
        <dbReference type="Proteomes" id="UP001254813"/>
    </source>
</evidence>
<feature type="compositionally biased region" description="Gly residues" evidence="6">
    <location>
        <begin position="527"/>
        <end position="541"/>
    </location>
</feature>
<name>A0ABU2G1A2_9EURY</name>
<evidence type="ECO:0000256" key="5">
    <source>
        <dbReference type="RuleBase" id="RU004187"/>
    </source>
</evidence>
<dbReference type="SUPFAM" id="SSF54849">
    <property type="entry name" value="GroEL-intermediate domain like"/>
    <property type="match status" value="1"/>
</dbReference>
<dbReference type="PROSITE" id="PS00750">
    <property type="entry name" value="TCP1_1"/>
    <property type="match status" value="1"/>
</dbReference>
<dbReference type="InterPro" id="IPR002194">
    <property type="entry name" value="Chaperonin_TCP-1_CS"/>
</dbReference>
<dbReference type="Gene3D" id="3.50.7.10">
    <property type="entry name" value="GroEL"/>
    <property type="match status" value="1"/>
</dbReference>
<dbReference type="InterPro" id="IPR027413">
    <property type="entry name" value="GROEL-like_equatorial_sf"/>
</dbReference>
<reference evidence="7 8" key="1">
    <citation type="submission" date="2022-06" db="EMBL/GenBank/DDBJ databases">
        <title>Halogeometricum sp. a new haloarchaeum isolate from saline soil.</title>
        <authorList>
            <person name="Strakova D."/>
            <person name="Galisteo C."/>
            <person name="Sanchez-Porro C."/>
            <person name="Ventosa A."/>
        </authorList>
    </citation>
    <scope>NUCLEOTIDE SEQUENCE [LARGE SCALE GENOMIC DNA]</scope>
    <source>
        <strain evidence="8">S3BR25-2</strain>
    </source>
</reference>
<dbReference type="RefSeq" id="WP_310928382.1">
    <property type="nucleotide sequence ID" value="NZ_JAMQOQ010000002.1"/>
</dbReference>
<dbReference type="InterPro" id="IPR027409">
    <property type="entry name" value="GroEL-like_apical_dom_sf"/>
</dbReference>
<dbReference type="PRINTS" id="PR00304">
    <property type="entry name" value="TCOMPLEXTCP1"/>
</dbReference>
<evidence type="ECO:0000256" key="1">
    <source>
        <dbReference type="ARBA" id="ARBA00008020"/>
    </source>
</evidence>
<keyword evidence="4 5" id="KW-0143">Chaperone</keyword>
<sequence>MSDVARSPLREAERKADDAGEPAPTPAESARALAGTVRSTFGPNGRDKMLVGSDGTVVVTNDGARVLDRLDVEDPVARVLSRAVRTQRARVGDGATGTLLLVDELLSAAASLVGDGYHATTVVEGYALAAARARERLPTHELAVGASDGERLRSVAKAAVTGRWDDAAAERFAGLAVSGLRAVDFDASRLDLCAYPGGELRESALLDGVLVDTDTSSTGVEDGAVEGPRTLVDARVAMLDAELTVETPRGTGSLGLNGPEELDALREHERSVRTEAVRTLSEAGADVLFCQKSVDGAVRSELARAGVLVVERTRRDEFDALARATGADPVMSVTDLARENLGRADEVRRRTVGTADALAATGGAGESRATLLLRGGTPHVAEETERIVEDCLALVRGALRDGGVLAGGGAAATALAGDLSSHARAVGGREQAAVEAFADSLEAIPRQLARNAGRDPVDALVELRTRHHEGDSTVGVGRSGALREMVEAGVLEPPSVLDSTLATALETVSAVLRVDDVLAVDAADGPGSDGGSGGAGGGGSGAPPRSRATGGYPWAIGH</sequence>
<comment type="similarity">
    <text evidence="1 5">Belongs to the TCP-1 chaperonin family.</text>
</comment>
<gene>
    <name evidence="7" type="ORF">NDI79_10255</name>
</gene>
<dbReference type="Proteomes" id="UP001254813">
    <property type="component" value="Unassembled WGS sequence"/>
</dbReference>
<organism evidence="7 8">
    <name type="scientific">Halogeometricum luteum</name>
    <dbReference type="NCBI Taxonomy" id="2950537"/>
    <lineage>
        <taxon>Archaea</taxon>
        <taxon>Methanobacteriati</taxon>
        <taxon>Methanobacteriota</taxon>
        <taxon>Stenosarchaea group</taxon>
        <taxon>Halobacteria</taxon>
        <taxon>Halobacteriales</taxon>
        <taxon>Haloferacaceae</taxon>
        <taxon>Halogeometricum</taxon>
    </lineage>
</organism>
<dbReference type="Pfam" id="PF00118">
    <property type="entry name" value="Cpn60_TCP1"/>
    <property type="match status" value="1"/>
</dbReference>
<evidence type="ECO:0000256" key="4">
    <source>
        <dbReference type="ARBA" id="ARBA00023186"/>
    </source>
</evidence>
<dbReference type="SUPFAM" id="SSF48592">
    <property type="entry name" value="GroEL equatorial domain-like"/>
    <property type="match status" value="1"/>
</dbReference>
<feature type="compositionally biased region" description="Basic and acidic residues" evidence="6">
    <location>
        <begin position="8"/>
        <end position="18"/>
    </location>
</feature>
<evidence type="ECO:0000256" key="6">
    <source>
        <dbReference type="SAM" id="MobiDB-lite"/>
    </source>
</evidence>
<feature type="region of interest" description="Disordered" evidence="6">
    <location>
        <begin position="1"/>
        <end position="32"/>
    </location>
</feature>
<dbReference type="InterPro" id="IPR002423">
    <property type="entry name" value="Cpn60/GroEL/TCP-1"/>
</dbReference>
<dbReference type="PANTHER" id="PTHR11353">
    <property type="entry name" value="CHAPERONIN"/>
    <property type="match status" value="1"/>
</dbReference>
<dbReference type="InterPro" id="IPR017998">
    <property type="entry name" value="Chaperone_TCP-1"/>
</dbReference>
<evidence type="ECO:0000313" key="7">
    <source>
        <dbReference type="EMBL" id="MDS0294554.1"/>
    </source>
</evidence>
<dbReference type="SUPFAM" id="SSF52029">
    <property type="entry name" value="GroEL apical domain-like"/>
    <property type="match status" value="1"/>
</dbReference>
<keyword evidence="2 5" id="KW-0547">Nucleotide-binding</keyword>
<feature type="region of interest" description="Disordered" evidence="6">
    <location>
        <begin position="523"/>
        <end position="558"/>
    </location>
</feature>
<dbReference type="InterPro" id="IPR027410">
    <property type="entry name" value="TCP-1-like_intermed_sf"/>
</dbReference>
<evidence type="ECO:0000256" key="3">
    <source>
        <dbReference type="ARBA" id="ARBA00022840"/>
    </source>
</evidence>
<protein>
    <submittedName>
        <fullName evidence="7">TCP-1/cpn60 chaperonin family protein</fullName>
    </submittedName>
</protein>
<dbReference type="Gene3D" id="1.10.560.10">
    <property type="entry name" value="GroEL-like equatorial domain"/>
    <property type="match status" value="1"/>
</dbReference>
<evidence type="ECO:0000256" key="2">
    <source>
        <dbReference type="ARBA" id="ARBA00022741"/>
    </source>
</evidence>
<dbReference type="Gene3D" id="3.30.260.10">
    <property type="entry name" value="TCP-1-like chaperonin intermediate domain"/>
    <property type="match status" value="1"/>
</dbReference>
<proteinExistence type="inferred from homology"/>
<comment type="caution">
    <text evidence="7">The sequence shown here is derived from an EMBL/GenBank/DDBJ whole genome shotgun (WGS) entry which is preliminary data.</text>
</comment>
<keyword evidence="8" id="KW-1185">Reference proteome</keyword>